<dbReference type="Gene3D" id="2.40.128.20">
    <property type="match status" value="1"/>
</dbReference>
<proteinExistence type="inferred from homology"/>
<feature type="domain" description="Cytosolic fatty-acid binding proteins" evidence="2">
    <location>
        <begin position="7"/>
        <end position="24"/>
    </location>
</feature>
<dbReference type="InterPro" id="IPR000463">
    <property type="entry name" value="Fatty_acid-bd"/>
</dbReference>
<evidence type="ECO:0000256" key="1">
    <source>
        <dbReference type="ARBA" id="ARBA00008390"/>
    </source>
</evidence>
<dbReference type="InterPro" id="IPR012674">
    <property type="entry name" value="Calycin"/>
</dbReference>
<organism evidence="3 4">
    <name type="scientific">Metarhizium album (strain ARSEF 1941)</name>
    <dbReference type="NCBI Taxonomy" id="1081103"/>
    <lineage>
        <taxon>Eukaryota</taxon>
        <taxon>Fungi</taxon>
        <taxon>Dikarya</taxon>
        <taxon>Ascomycota</taxon>
        <taxon>Pezizomycotina</taxon>
        <taxon>Sordariomycetes</taxon>
        <taxon>Hypocreomycetidae</taxon>
        <taxon>Hypocreales</taxon>
        <taxon>Clavicipitaceae</taxon>
        <taxon>Metarhizium</taxon>
    </lineage>
</organism>
<keyword evidence="4" id="KW-1185">Reference proteome</keyword>
<comment type="caution">
    <text evidence="3">The sequence shown here is derived from an EMBL/GenBank/DDBJ whole genome shotgun (WGS) entry which is preliminary data.</text>
</comment>
<dbReference type="GO" id="GO:0008289">
    <property type="term" value="F:lipid binding"/>
    <property type="evidence" value="ECO:0007669"/>
    <property type="project" value="InterPro"/>
</dbReference>
<sequence>MTDVFSGRYKLSESTNFDEFLTELGRSVMIASQANVIVRIVTYSNLGVGRGKHQLDKSASPEIEIQRNGDEWHVRSTAGPESSDFSFKLGKEFEEMRQDQAKVRSVVIQDGNKWTQTQTPIDGTKIVTIVREFKDAEMTTSATVGSVTSVRHFDRIG</sequence>
<accession>A0A0B2WLE1</accession>
<dbReference type="GeneID" id="63742266"/>
<reference evidence="3 4" key="1">
    <citation type="journal article" date="2014" name="Proc. Natl. Acad. Sci. U.S.A.">
        <title>Trajectory and genomic determinants of fungal-pathogen speciation and host adaptation.</title>
        <authorList>
            <person name="Hu X."/>
            <person name="Xiao G."/>
            <person name="Zheng P."/>
            <person name="Shang Y."/>
            <person name="Su Y."/>
            <person name="Zhang X."/>
            <person name="Liu X."/>
            <person name="Zhan S."/>
            <person name="St Leger R.J."/>
            <person name="Wang C."/>
        </authorList>
    </citation>
    <scope>NUCLEOTIDE SEQUENCE [LARGE SCALE GENOMIC DNA]</scope>
    <source>
        <strain evidence="3 4">ARSEF 1941</strain>
    </source>
</reference>
<dbReference type="STRING" id="1081103.A0A0B2WLE1"/>
<dbReference type="HOGENOM" id="CLU_113772_0_3_1"/>
<name>A0A0B2WLE1_METAS</name>
<evidence type="ECO:0000259" key="2">
    <source>
        <dbReference type="PROSITE" id="PS00214"/>
    </source>
</evidence>
<dbReference type="AlphaFoldDB" id="A0A0B2WLE1"/>
<dbReference type="PROSITE" id="PS00214">
    <property type="entry name" value="FABP"/>
    <property type="match status" value="1"/>
</dbReference>
<dbReference type="RefSeq" id="XP_040675348.1">
    <property type="nucleotide sequence ID" value="XM_040826609.1"/>
</dbReference>
<dbReference type="PANTHER" id="PTHR11955">
    <property type="entry name" value="FATTY ACID BINDING PROTEIN"/>
    <property type="match status" value="1"/>
</dbReference>
<dbReference type="EMBL" id="AZHE01000037">
    <property type="protein sequence ID" value="KHN94282.1"/>
    <property type="molecule type" value="Genomic_DNA"/>
</dbReference>
<dbReference type="CDD" id="cd00742">
    <property type="entry name" value="FABP"/>
    <property type="match status" value="1"/>
</dbReference>
<evidence type="ECO:0000313" key="3">
    <source>
        <dbReference type="EMBL" id="KHN94282.1"/>
    </source>
</evidence>
<dbReference type="Proteomes" id="UP000030816">
    <property type="component" value="Unassembled WGS sequence"/>
</dbReference>
<gene>
    <name evidence="3" type="ORF">MAM_07811</name>
</gene>
<dbReference type="OrthoDB" id="354351at2759"/>
<dbReference type="SUPFAM" id="SSF50814">
    <property type="entry name" value="Lipocalins"/>
    <property type="match status" value="1"/>
</dbReference>
<dbReference type="InterPro" id="IPR031259">
    <property type="entry name" value="ILBP"/>
</dbReference>
<evidence type="ECO:0000313" key="4">
    <source>
        <dbReference type="Proteomes" id="UP000030816"/>
    </source>
</evidence>
<comment type="similarity">
    <text evidence="1">Belongs to the calycin superfamily. Fatty-acid binding protein (FABP) family.</text>
</comment>
<protein>
    <submittedName>
        <fullName evidence="3">Allergen Ale o 13</fullName>
    </submittedName>
</protein>